<feature type="region of interest" description="Disordered" evidence="6">
    <location>
        <begin position="295"/>
        <end position="314"/>
    </location>
</feature>
<reference evidence="9" key="1">
    <citation type="journal article" date="2017" name="Nat. Microbiol.">
        <title>Global analysis of biosynthetic gene clusters reveals vast potential of secondary metabolite production in Penicillium species.</title>
        <authorList>
            <person name="Nielsen J.C."/>
            <person name="Grijseels S."/>
            <person name="Prigent S."/>
            <person name="Ji B."/>
            <person name="Dainat J."/>
            <person name="Nielsen K.F."/>
            <person name="Frisvad J.C."/>
            <person name="Workman M."/>
            <person name="Nielsen J."/>
        </authorList>
    </citation>
    <scope>NUCLEOTIDE SEQUENCE [LARGE SCALE GENOMIC DNA]</scope>
    <source>
        <strain evidence="9">IBT 31811</strain>
    </source>
</reference>
<proteinExistence type="predicted"/>
<dbReference type="InterPro" id="IPR013087">
    <property type="entry name" value="Znf_C2H2_type"/>
</dbReference>
<dbReference type="GO" id="GO:0043565">
    <property type="term" value="F:sequence-specific DNA binding"/>
    <property type="evidence" value="ECO:0007669"/>
    <property type="project" value="TreeGrafter"/>
</dbReference>
<evidence type="ECO:0000256" key="5">
    <source>
        <dbReference type="PROSITE-ProRule" id="PRU00042"/>
    </source>
</evidence>
<dbReference type="GO" id="GO:0005634">
    <property type="term" value="C:nucleus"/>
    <property type="evidence" value="ECO:0007669"/>
    <property type="project" value="TreeGrafter"/>
</dbReference>
<dbReference type="GO" id="GO:0000981">
    <property type="term" value="F:DNA-binding transcription factor activity, RNA polymerase II-specific"/>
    <property type="evidence" value="ECO:0007669"/>
    <property type="project" value="TreeGrafter"/>
</dbReference>
<evidence type="ECO:0000256" key="1">
    <source>
        <dbReference type="ARBA" id="ARBA00022723"/>
    </source>
</evidence>
<keyword evidence="9" id="KW-1185">Reference proteome</keyword>
<dbReference type="AlphaFoldDB" id="A0A1V6QEB0"/>
<keyword evidence="1" id="KW-0479">Metal-binding</keyword>
<evidence type="ECO:0000256" key="6">
    <source>
        <dbReference type="SAM" id="MobiDB-lite"/>
    </source>
</evidence>
<dbReference type="SUPFAM" id="SSF57667">
    <property type="entry name" value="beta-beta-alpha zinc fingers"/>
    <property type="match status" value="1"/>
</dbReference>
<dbReference type="STRING" id="416450.A0A1V6QEB0"/>
<evidence type="ECO:0000313" key="8">
    <source>
        <dbReference type="EMBL" id="OQD87560.1"/>
    </source>
</evidence>
<sequence>MDRTHPVHHVFVSRPEGTQSLETSSAYSSPVSTIGSQGGFSPIGLGISNCGIENAFGQVRLYAPSMPVPPAVPSQLVPEATPYDFQFKVDDDRSEYAIYNKLADASESSLGVYNPTAMSASSSYDSVELDTRQCTFPSDVYSWIQTPCSAPITPSELVPTVGSGTGQWDQSLFSATCAPVNMPIMPVTDTIYPAMQEDMSFGSASGRNMTPERVMTQSRTASPGRTETDSKSVKGSRSPRSKLISASGLQCPICGSKFTRRSNCKEHQKAHDPSWKTKHPCKECGKTFGRMSDLKRHLNNGSADGIEATTGRHG</sequence>
<dbReference type="FunFam" id="3.30.160.60:FF:000446">
    <property type="entry name" value="Zinc finger protein"/>
    <property type="match status" value="1"/>
</dbReference>
<keyword evidence="2" id="KW-0677">Repeat</keyword>
<keyword evidence="3 5" id="KW-0863">Zinc-finger</keyword>
<feature type="region of interest" description="Disordered" evidence="6">
    <location>
        <begin position="1"/>
        <end position="23"/>
    </location>
</feature>
<feature type="compositionally biased region" description="Polar residues" evidence="6">
    <location>
        <begin position="215"/>
        <end position="225"/>
    </location>
</feature>
<evidence type="ECO:0000259" key="7">
    <source>
        <dbReference type="PROSITE" id="PS50157"/>
    </source>
</evidence>
<comment type="caution">
    <text evidence="8">The sequence shown here is derived from an EMBL/GenBank/DDBJ whole genome shotgun (WGS) entry which is preliminary data.</text>
</comment>
<dbReference type="EMBL" id="MDYN01000005">
    <property type="protein sequence ID" value="OQD87560.1"/>
    <property type="molecule type" value="Genomic_DNA"/>
</dbReference>
<evidence type="ECO:0000256" key="3">
    <source>
        <dbReference type="ARBA" id="ARBA00022771"/>
    </source>
</evidence>
<dbReference type="PANTHER" id="PTHR24408:SF58">
    <property type="entry name" value="TRANSCRIPTION FACTOR (TFIIIA), PUTATIVE (AFU_ORTHOLOGUE AFUA_1G05150)-RELATED"/>
    <property type="match status" value="1"/>
</dbReference>
<dbReference type="GO" id="GO:0008270">
    <property type="term" value="F:zinc ion binding"/>
    <property type="evidence" value="ECO:0007669"/>
    <property type="project" value="UniProtKB-KW"/>
</dbReference>
<feature type="domain" description="C2H2-type" evidence="7">
    <location>
        <begin position="279"/>
        <end position="306"/>
    </location>
</feature>
<protein>
    <recommendedName>
        <fullName evidence="7">C2H2-type domain-containing protein</fullName>
    </recommendedName>
</protein>
<dbReference type="SMART" id="SM00355">
    <property type="entry name" value="ZnF_C2H2"/>
    <property type="match status" value="2"/>
</dbReference>
<gene>
    <name evidence="8" type="ORF">PENANT_c005G08412</name>
</gene>
<dbReference type="Gene3D" id="3.30.160.60">
    <property type="entry name" value="Classic Zinc Finger"/>
    <property type="match status" value="2"/>
</dbReference>
<feature type="region of interest" description="Disordered" evidence="6">
    <location>
        <begin position="202"/>
        <end position="242"/>
    </location>
</feature>
<evidence type="ECO:0000256" key="2">
    <source>
        <dbReference type="ARBA" id="ARBA00022737"/>
    </source>
</evidence>
<feature type="domain" description="C2H2-type" evidence="7">
    <location>
        <begin position="249"/>
        <end position="271"/>
    </location>
</feature>
<evidence type="ECO:0000313" key="9">
    <source>
        <dbReference type="Proteomes" id="UP000191672"/>
    </source>
</evidence>
<accession>A0A1V6QEB0</accession>
<keyword evidence="4" id="KW-0862">Zinc</keyword>
<name>A0A1V6QEB0_9EURO</name>
<dbReference type="PANTHER" id="PTHR24408">
    <property type="entry name" value="ZINC FINGER PROTEIN"/>
    <property type="match status" value="1"/>
</dbReference>
<dbReference type="PROSITE" id="PS00028">
    <property type="entry name" value="ZINC_FINGER_C2H2_1"/>
    <property type="match status" value="1"/>
</dbReference>
<dbReference type="Proteomes" id="UP000191672">
    <property type="component" value="Unassembled WGS sequence"/>
</dbReference>
<dbReference type="InterPro" id="IPR036236">
    <property type="entry name" value="Znf_C2H2_sf"/>
</dbReference>
<organism evidence="8 9">
    <name type="scientific">Penicillium antarcticum</name>
    <dbReference type="NCBI Taxonomy" id="416450"/>
    <lineage>
        <taxon>Eukaryota</taxon>
        <taxon>Fungi</taxon>
        <taxon>Dikarya</taxon>
        <taxon>Ascomycota</taxon>
        <taxon>Pezizomycotina</taxon>
        <taxon>Eurotiomycetes</taxon>
        <taxon>Eurotiomycetidae</taxon>
        <taxon>Eurotiales</taxon>
        <taxon>Aspergillaceae</taxon>
        <taxon>Penicillium</taxon>
    </lineage>
</organism>
<evidence type="ECO:0000256" key="4">
    <source>
        <dbReference type="ARBA" id="ARBA00022833"/>
    </source>
</evidence>
<dbReference type="PROSITE" id="PS50157">
    <property type="entry name" value="ZINC_FINGER_C2H2_2"/>
    <property type="match status" value="2"/>
</dbReference>
<dbReference type="Pfam" id="PF00096">
    <property type="entry name" value="zf-C2H2"/>
    <property type="match status" value="2"/>
</dbReference>